<dbReference type="InterPro" id="IPR036390">
    <property type="entry name" value="WH_DNA-bd_sf"/>
</dbReference>
<dbReference type="Proteomes" id="UP000500806">
    <property type="component" value="Chromosome"/>
</dbReference>
<dbReference type="InterPro" id="IPR036388">
    <property type="entry name" value="WH-like_DNA-bd_sf"/>
</dbReference>
<evidence type="ECO:0000313" key="3">
    <source>
        <dbReference type="Proteomes" id="UP000500806"/>
    </source>
</evidence>
<dbReference type="EMBL" id="CP028941">
    <property type="protein sequence ID" value="QKM63164.1"/>
    <property type="molecule type" value="Genomic_DNA"/>
</dbReference>
<dbReference type="KEGG" id="pani:DCO16_08945"/>
<dbReference type="AlphaFoldDB" id="A0A6M9PLQ4"/>
<dbReference type="Pfam" id="PF02082">
    <property type="entry name" value="Rrf2"/>
    <property type="match status" value="1"/>
</dbReference>
<name>A0A6M9PLQ4_9BURK</name>
<evidence type="ECO:0000313" key="2">
    <source>
        <dbReference type="EMBL" id="QKM63164.1"/>
    </source>
</evidence>
<dbReference type="PANTHER" id="PTHR33221">
    <property type="entry name" value="WINGED HELIX-TURN-HELIX TRANSCRIPTIONAL REGULATOR, RRF2 FAMILY"/>
    <property type="match status" value="1"/>
</dbReference>
<evidence type="ECO:0000256" key="1">
    <source>
        <dbReference type="ARBA" id="ARBA00023125"/>
    </source>
</evidence>
<dbReference type="PROSITE" id="PS51197">
    <property type="entry name" value="HTH_RRF2_2"/>
    <property type="match status" value="1"/>
</dbReference>
<dbReference type="GO" id="GO:0003677">
    <property type="term" value="F:DNA binding"/>
    <property type="evidence" value="ECO:0007669"/>
    <property type="project" value="UniProtKB-KW"/>
</dbReference>
<reference evidence="2 3" key="1">
    <citation type="submission" date="2018-04" db="EMBL/GenBank/DDBJ databases">
        <title>Polynucleobacter sp. LimPoW16 genome.</title>
        <authorList>
            <person name="Hahn M.W."/>
        </authorList>
    </citation>
    <scope>NUCLEOTIDE SEQUENCE [LARGE SCALE GENOMIC DNA]</scope>
    <source>
        <strain evidence="2 3">LimPoW16</strain>
    </source>
</reference>
<gene>
    <name evidence="2" type="ORF">DCO16_08945</name>
</gene>
<dbReference type="SUPFAM" id="SSF46785">
    <property type="entry name" value="Winged helix' DNA-binding domain"/>
    <property type="match status" value="1"/>
</dbReference>
<dbReference type="PANTHER" id="PTHR33221:SF5">
    <property type="entry name" value="HTH-TYPE TRANSCRIPTIONAL REGULATOR ISCR"/>
    <property type="match status" value="1"/>
</dbReference>
<dbReference type="GO" id="GO:0003700">
    <property type="term" value="F:DNA-binding transcription factor activity"/>
    <property type="evidence" value="ECO:0007669"/>
    <property type="project" value="TreeGrafter"/>
</dbReference>
<organism evidence="2 3">
    <name type="scientific">Polynucleobacter antarcticus</name>
    <dbReference type="NCBI Taxonomy" id="1743162"/>
    <lineage>
        <taxon>Bacteria</taxon>
        <taxon>Pseudomonadati</taxon>
        <taxon>Pseudomonadota</taxon>
        <taxon>Betaproteobacteria</taxon>
        <taxon>Burkholderiales</taxon>
        <taxon>Burkholderiaceae</taxon>
        <taxon>Polynucleobacter</taxon>
    </lineage>
</organism>
<dbReference type="Gene3D" id="1.10.10.10">
    <property type="entry name" value="Winged helix-like DNA-binding domain superfamily/Winged helix DNA-binding domain"/>
    <property type="match status" value="1"/>
</dbReference>
<keyword evidence="1" id="KW-0238">DNA-binding</keyword>
<proteinExistence type="predicted"/>
<protein>
    <recommendedName>
        <fullName evidence="4">Rrf2 family transcriptional regulator</fullName>
    </recommendedName>
</protein>
<evidence type="ECO:0008006" key="4">
    <source>
        <dbReference type="Google" id="ProtNLM"/>
    </source>
</evidence>
<dbReference type="RefSeq" id="WP_173943329.1">
    <property type="nucleotide sequence ID" value="NZ_CBCSCD010000001.1"/>
</dbReference>
<accession>A0A6M9PLQ4</accession>
<keyword evidence="3" id="KW-1185">Reference proteome</keyword>
<dbReference type="InterPro" id="IPR000944">
    <property type="entry name" value="Tscrpt_reg_Rrf2"/>
</dbReference>
<dbReference type="GO" id="GO:0005829">
    <property type="term" value="C:cytosol"/>
    <property type="evidence" value="ECO:0007669"/>
    <property type="project" value="TreeGrafter"/>
</dbReference>
<sequence length="192" mass="21357">MTLPKKISKAVDVLVDITINSKLGKPVSLPEIAKRQHMSRQYLESLIRVIRNAGYVKAIHGRTGGYLLLVDPKEILVKDIVNLLEGLRKTRFKVEEFAQEIYASIEDHASINKGKQWIGEFISKSVPSFEDISEAPSKLSQFIQYLSPQDGPKKRPALEIQTVIKSSGSSVNLPTMALGPNSIFSYGAYLTK</sequence>